<protein>
    <submittedName>
        <fullName evidence="4">Protein containg PAS domain S-box</fullName>
    </submittedName>
</protein>
<feature type="domain" description="HD-GYP" evidence="3">
    <location>
        <begin position="915"/>
        <end position="1105"/>
    </location>
</feature>
<evidence type="ECO:0000259" key="3">
    <source>
        <dbReference type="PROSITE" id="PS51832"/>
    </source>
</evidence>
<dbReference type="PANTHER" id="PTHR45228:SF1">
    <property type="entry name" value="CYCLIC DI-GMP PHOSPHODIESTERASE TM_0186"/>
    <property type="match status" value="1"/>
</dbReference>
<evidence type="ECO:0000313" key="4">
    <source>
        <dbReference type="EMBL" id="GAP15997.1"/>
    </source>
</evidence>
<evidence type="ECO:0000313" key="5">
    <source>
        <dbReference type="Proteomes" id="UP000055060"/>
    </source>
</evidence>
<dbReference type="Gene3D" id="3.30.450.20">
    <property type="entry name" value="PAS domain"/>
    <property type="match status" value="1"/>
</dbReference>
<keyword evidence="1" id="KW-0812">Transmembrane</keyword>
<proteinExistence type="predicted"/>
<reference evidence="4" key="1">
    <citation type="submission" date="2015-07" db="EMBL/GenBank/DDBJ databases">
        <title>Draft Genome Sequences of Anaerolinea thermolimosa IMO-1, Bellilinea caldifistulae GOMI-1, Leptolinea tardivitalis YMTK-2, Levilinea saccharolytica KIBI-1,Longilinea arvoryzae KOME-1, Previously Described as Members of the Anaerolineaceae (Chloroflexi).</title>
        <authorList>
            <person name="Sekiguchi Y."/>
            <person name="Ohashi A."/>
            <person name="Matsuura N."/>
            <person name="Tourlousse M.D."/>
        </authorList>
    </citation>
    <scope>NUCLEOTIDE SEQUENCE [LARGE SCALE GENOMIC DNA]</scope>
    <source>
        <strain evidence="4">KOME-1</strain>
    </source>
</reference>
<dbReference type="CDD" id="cd00077">
    <property type="entry name" value="HDc"/>
    <property type="match status" value="1"/>
</dbReference>
<dbReference type="InterPro" id="IPR052020">
    <property type="entry name" value="Cyclic_di-GMP/3'3'-cGAMP_PDE"/>
</dbReference>
<dbReference type="EMBL" id="DF967973">
    <property type="protein sequence ID" value="GAP15997.1"/>
    <property type="molecule type" value="Genomic_DNA"/>
</dbReference>
<gene>
    <name evidence="4" type="ORF">LARV_03792</name>
</gene>
<dbReference type="InterPro" id="IPR037522">
    <property type="entry name" value="HD_GYP_dom"/>
</dbReference>
<keyword evidence="5" id="KW-1185">Reference proteome</keyword>
<feature type="transmembrane region" description="Helical" evidence="1">
    <location>
        <begin position="271"/>
        <end position="291"/>
    </location>
</feature>
<dbReference type="PANTHER" id="PTHR45228">
    <property type="entry name" value="CYCLIC DI-GMP PHOSPHODIESTERASE TM_0186-RELATED"/>
    <property type="match status" value="1"/>
</dbReference>
<dbReference type="SMART" id="SM00065">
    <property type="entry name" value="GAF"/>
    <property type="match status" value="3"/>
</dbReference>
<evidence type="ECO:0000256" key="1">
    <source>
        <dbReference type="SAM" id="Phobius"/>
    </source>
</evidence>
<dbReference type="InterPro" id="IPR035965">
    <property type="entry name" value="PAS-like_dom_sf"/>
</dbReference>
<dbReference type="InterPro" id="IPR029016">
    <property type="entry name" value="GAF-like_dom_sf"/>
</dbReference>
<dbReference type="SUPFAM" id="SSF109604">
    <property type="entry name" value="HD-domain/PDEase-like"/>
    <property type="match status" value="1"/>
</dbReference>
<dbReference type="SUPFAM" id="SSF55785">
    <property type="entry name" value="PYP-like sensor domain (PAS domain)"/>
    <property type="match status" value="1"/>
</dbReference>
<dbReference type="AlphaFoldDB" id="A0A0K8MZD6"/>
<keyword evidence="1" id="KW-0472">Membrane</keyword>
<dbReference type="InterPro" id="IPR003018">
    <property type="entry name" value="GAF"/>
</dbReference>
<dbReference type="InterPro" id="IPR000014">
    <property type="entry name" value="PAS"/>
</dbReference>
<dbReference type="Gene3D" id="1.10.3210.10">
    <property type="entry name" value="Hypothetical protein af1432"/>
    <property type="match status" value="1"/>
</dbReference>
<dbReference type="OrthoDB" id="9804863at2"/>
<feature type="domain" description="PAS" evidence="2">
    <location>
        <begin position="304"/>
        <end position="357"/>
    </location>
</feature>
<organism evidence="4">
    <name type="scientific">Longilinea arvoryzae</name>
    <dbReference type="NCBI Taxonomy" id="360412"/>
    <lineage>
        <taxon>Bacteria</taxon>
        <taxon>Bacillati</taxon>
        <taxon>Chloroflexota</taxon>
        <taxon>Anaerolineae</taxon>
        <taxon>Anaerolineales</taxon>
        <taxon>Anaerolineaceae</taxon>
        <taxon>Longilinea</taxon>
    </lineage>
</organism>
<dbReference type="SMART" id="SM00471">
    <property type="entry name" value="HDc"/>
    <property type="match status" value="1"/>
</dbReference>
<dbReference type="Pfam" id="PF05228">
    <property type="entry name" value="CHASE4"/>
    <property type="match status" value="1"/>
</dbReference>
<dbReference type="NCBIfam" id="TIGR00229">
    <property type="entry name" value="sensory_box"/>
    <property type="match status" value="1"/>
</dbReference>
<dbReference type="STRING" id="360412.LARV_03792"/>
<dbReference type="Pfam" id="PF13487">
    <property type="entry name" value="HD_5"/>
    <property type="match status" value="1"/>
</dbReference>
<accession>A0A0K8MZD6</accession>
<name>A0A0K8MZD6_9CHLR</name>
<dbReference type="SUPFAM" id="SSF55781">
    <property type="entry name" value="GAF domain-like"/>
    <property type="match status" value="3"/>
</dbReference>
<dbReference type="InterPro" id="IPR007892">
    <property type="entry name" value="CHASE4"/>
</dbReference>
<dbReference type="InterPro" id="IPR003607">
    <property type="entry name" value="HD/PDEase_dom"/>
</dbReference>
<dbReference type="Proteomes" id="UP000055060">
    <property type="component" value="Unassembled WGS sequence"/>
</dbReference>
<evidence type="ECO:0000259" key="2">
    <source>
        <dbReference type="PROSITE" id="PS50112"/>
    </source>
</evidence>
<dbReference type="PROSITE" id="PS50112">
    <property type="entry name" value="PAS"/>
    <property type="match status" value="1"/>
</dbReference>
<keyword evidence="1" id="KW-1133">Transmembrane helix</keyword>
<sequence length="1105" mass="124274">MKLSFERRSLILIFLLLILIFAAVGLNAHRLLDDFRFLENHAVAQDTVRVEKAIHEELNRLSITVGDYAAWDDTCEYLETRNNAYIDVNYIPVSLDNLGINYLLILDRNGDVVKSIYHRSGDSKLTAIPEDTLSVILSHKAYLVAGDITSVRAGYVILPDGPVALAARAVVDSNLQGPIRGTMIMGRPLNEDHLAELSDDLLFNIHLVPAGLPESEAVLNNVVRTFAVTDLPENQIAGTVRIADLDNSENFVVGFTRLRTIYADGMQATTMFLAVFAVCGSMAAIIVCLLIQRLARAIRRQRSSDQYFSLLAKNSREIIVFTNYPGLTIIEANQAAVKTFGFSREHLMENHHINDLLELSLDLRDAETWQRLQQNGATFNTMLLRDDGSRLPVAVYVEAVQNEGNPIYTFLMRDISDRAERERVIEGLNQISNSLRTTISVQESVPILLEWVHQMFQADATALMLKDPRSERVYLYQATGDWIPDHGRTFAKMGIRLEDYFRDHKIVTTDVITAILDIQQIQPTFEVHEFGGVRILHENRLIGALLVGRKTPFSHSDDLLLESLADLTSNTMRRVSLFEQTREYARQIEAVEAIGRTLAETLDLNEIHLRLVESLLATFDGLESVSIWQRRLPTGKIEHVLGLRYDGFSLSPEDPGVVPPAILKGLETQEIQLIEEPLPAASDSFEAARRGSTLILPAQRNDTVMAVLEIHSLDGQCFTAERIDMMGLVASSAAIAYENALLYAEVEKRLSQLQSLREIDTAIVSTFNEGDVLNVLLEQFRKQLNVDAAVIWLPAANNHHLEVAQANGLPSENAITWGIDIDDSLRKKVKTFQAQPVVPGDVEAAWMEKCAYQCGYSAPLIAQGEPLGAVEVFNRQEIAPDTDWARMFETLARQGAVALSTLSMFKNLQRKNRDLVEAYNATIEGWARALDMRDHETRGHSLRVADMTVELARFMGVPEEEMEHIHRGALLHDIGKMGIPDSILLKPGSLDEQEWETMRLHPDLAGEFLKDIGFLHNAMDIPLYHHEWWNGEGYPRRLSGEEIPLAARIFAVIDVWDALSTDRIYRVAWPRDAVLPYILSQSGTHFDPRVVEMFMLYMQQYDEAA</sequence>
<dbReference type="SMART" id="SM00091">
    <property type="entry name" value="PAS"/>
    <property type="match status" value="1"/>
</dbReference>
<dbReference type="CDD" id="cd00130">
    <property type="entry name" value="PAS"/>
    <property type="match status" value="1"/>
</dbReference>
<dbReference type="RefSeq" id="WP_075075394.1">
    <property type="nucleotide sequence ID" value="NZ_DF967973.1"/>
</dbReference>
<dbReference type="Gene3D" id="3.30.450.40">
    <property type="match status" value="3"/>
</dbReference>
<dbReference type="Pfam" id="PF01590">
    <property type="entry name" value="GAF"/>
    <property type="match status" value="1"/>
</dbReference>
<dbReference type="Pfam" id="PF13426">
    <property type="entry name" value="PAS_9"/>
    <property type="match status" value="1"/>
</dbReference>
<dbReference type="PROSITE" id="PS51832">
    <property type="entry name" value="HD_GYP"/>
    <property type="match status" value="1"/>
</dbReference>